<sequence>MEFSLYLIRTMSSTTEKIDTLRRLDLSYNNVCVDITRDCVCCVHFCHQLRRRGCVDLRAGPSVLCQAIGLLEKASQERPGTSNVLELCHLHLAHQGVLT</sequence>
<proteinExistence type="predicted"/>
<gene>
    <name evidence="1" type="ORF">JZ751_011061</name>
</gene>
<evidence type="ECO:0000313" key="1">
    <source>
        <dbReference type="EMBL" id="KAG9344392.1"/>
    </source>
</evidence>
<comment type="caution">
    <text evidence="1">The sequence shown here is derived from an EMBL/GenBank/DDBJ whole genome shotgun (WGS) entry which is preliminary data.</text>
</comment>
<keyword evidence="2" id="KW-1185">Reference proteome</keyword>
<organism evidence="1 2">
    <name type="scientific">Albula glossodonta</name>
    <name type="common">roundjaw bonefish</name>
    <dbReference type="NCBI Taxonomy" id="121402"/>
    <lineage>
        <taxon>Eukaryota</taxon>
        <taxon>Metazoa</taxon>
        <taxon>Chordata</taxon>
        <taxon>Craniata</taxon>
        <taxon>Vertebrata</taxon>
        <taxon>Euteleostomi</taxon>
        <taxon>Actinopterygii</taxon>
        <taxon>Neopterygii</taxon>
        <taxon>Teleostei</taxon>
        <taxon>Albuliformes</taxon>
        <taxon>Albulidae</taxon>
        <taxon>Albula</taxon>
    </lineage>
</organism>
<name>A0A8T2P433_9TELE</name>
<dbReference type="Proteomes" id="UP000824540">
    <property type="component" value="Unassembled WGS sequence"/>
</dbReference>
<accession>A0A8T2P433</accession>
<reference evidence="1" key="1">
    <citation type="thesis" date="2021" institute="BYU ScholarsArchive" country="Provo, UT, USA">
        <title>Applications of and Algorithms for Genome Assembly and Genomic Analyses with an Emphasis on Marine Teleosts.</title>
        <authorList>
            <person name="Pickett B.D."/>
        </authorList>
    </citation>
    <scope>NUCLEOTIDE SEQUENCE</scope>
    <source>
        <strain evidence="1">HI-2016</strain>
    </source>
</reference>
<protein>
    <submittedName>
        <fullName evidence="1">Uncharacterized protein</fullName>
    </submittedName>
</protein>
<dbReference type="EMBL" id="JAFBMS010000020">
    <property type="protein sequence ID" value="KAG9344392.1"/>
    <property type="molecule type" value="Genomic_DNA"/>
</dbReference>
<evidence type="ECO:0000313" key="2">
    <source>
        <dbReference type="Proteomes" id="UP000824540"/>
    </source>
</evidence>
<dbReference type="AlphaFoldDB" id="A0A8T2P433"/>